<keyword evidence="10" id="KW-1185">Reference proteome</keyword>
<keyword evidence="6" id="KW-0378">Hydrolase</keyword>
<dbReference type="InterPro" id="IPR027806">
    <property type="entry name" value="HARBI1_dom"/>
</dbReference>
<evidence type="ECO:0000256" key="4">
    <source>
        <dbReference type="ARBA" id="ARBA00022722"/>
    </source>
</evidence>
<keyword evidence="4" id="KW-0540">Nuclease</keyword>
<keyword evidence="7" id="KW-0539">Nucleus</keyword>
<comment type="subcellular location">
    <subcellularLocation>
        <location evidence="2">Nucleus</location>
    </subcellularLocation>
</comment>
<accession>A0A484N7D2</accession>
<proteinExistence type="inferred from homology"/>
<dbReference type="PANTHER" id="PTHR22930:SF259">
    <property type="entry name" value="OS08G0106900 PROTEIN"/>
    <property type="match status" value="1"/>
</dbReference>
<dbReference type="EMBL" id="OOIL02006492">
    <property type="protein sequence ID" value="VFQ97225.1"/>
    <property type="molecule type" value="Genomic_DNA"/>
</dbReference>
<evidence type="ECO:0000313" key="10">
    <source>
        <dbReference type="Proteomes" id="UP000595140"/>
    </source>
</evidence>
<dbReference type="GO" id="GO:0004518">
    <property type="term" value="F:nuclease activity"/>
    <property type="evidence" value="ECO:0007669"/>
    <property type="project" value="UniProtKB-KW"/>
</dbReference>
<evidence type="ECO:0000256" key="2">
    <source>
        <dbReference type="ARBA" id="ARBA00004123"/>
    </source>
</evidence>
<comment type="cofactor">
    <cofactor evidence="1">
        <name>a divalent metal cation</name>
        <dbReference type="ChEBI" id="CHEBI:60240"/>
    </cofactor>
</comment>
<evidence type="ECO:0000256" key="5">
    <source>
        <dbReference type="ARBA" id="ARBA00022723"/>
    </source>
</evidence>
<dbReference type="AlphaFoldDB" id="A0A484N7D2"/>
<dbReference type="InterPro" id="IPR045249">
    <property type="entry name" value="HARBI1-like"/>
</dbReference>
<reference evidence="9 10" key="1">
    <citation type="submission" date="2018-04" db="EMBL/GenBank/DDBJ databases">
        <authorList>
            <person name="Vogel A."/>
        </authorList>
    </citation>
    <scope>NUCLEOTIDE SEQUENCE [LARGE SCALE GENOMIC DNA]</scope>
</reference>
<evidence type="ECO:0000313" key="9">
    <source>
        <dbReference type="EMBL" id="VFQ97225.1"/>
    </source>
</evidence>
<evidence type="ECO:0000259" key="8">
    <source>
        <dbReference type="Pfam" id="PF13359"/>
    </source>
</evidence>
<protein>
    <recommendedName>
        <fullName evidence="8">DDE Tnp4 domain-containing protein</fullName>
    </recommendedName>
</protein>
<keyword evidence="5" id="KW-0479">Metal-binding</keyword>
<sequence>MAKPESVPYIIRESTRFYPYFKDCVGAIDGTHIPAMVVGREVSSYRNRHGTISQNVLAVCNFDMQFVYVLSRWEGSAHDSKILNDSLSRPNGLKVPSDLDLDFKHAFRSNFMFENL</sequence>
<evidence type="ECO:0000256" key="7">
    <source>
        <dbReference type="ARBA" id="ARBA00023242"/>
    </source>
</evidence>
<evidence type="ECO:0000256" key="6">
    <source>
        <dbReference type="ARBA" id="ARBA00022801"/>
    </source>
</evidence>
<organism evidence="9 10">
    <name type="scientific">Cuscuta campestris</name>
    <dbReference type="NCBI Taxonomy" id="132261"/>
    <lineage>
        <taxon>Eukaryota</taxon>
        <taxon>Viridiplantae</taxon>
        <taxon>Streptophyta</taxon>
        <taxon>Embryophyta</taxon>
        <taxon>Tracheophyta</taxon>
        <taxon>Spermatophyta</taxon>
        <taxon>Magnoliopsida</taxon>
        <taxon>eudicotyledons</taxon>
        <taxon>Gunneridae</taxon>
        <taxon>Pentapetalae</taxon>
        <taxon>asterids</taxon>
        <taxon>lamiids</taxon>
        <taxon>Solanales</taxon>
        <taxon>Convolvulaceae</taxon>
        <taxon>Cuscuteae</taxon>
        <taxon>Cuscuta</taxon>
        <taxon>Cuscuta subgen. Grammica</taxon>
        <taxon>Cuscuta sect. Cleistogrammica</taxon>
    </lineage>
</organism>
<dbReference type="Pfam" id="PF13359">
    <property type="entry name" value="DDE_Tnp_4"/>
    <property type="match status" value="1"/>
</dbReference>
<evidence type="ECO:0000256" key="3">
    <source>
        <dbReference type="ARBA" id="ARBA00006958"/>
    </source>
</evidence>
<feature type="domain" description="DDE Tnp4" evidence="8">
    <location>
        <begin position="28"/>
        <end position="86"/>
    </location>
</feature>
<name>A0A484N7D2_9ASTE</name>
<evidence type="ECO:0000256" key="1">
    <source>
        <dbReference type="ARBA" id="ARBA00001968"/>
    </source>
</evidence>
<dbReference type="Proteomes" id="UP000595140">
    <property type="component" value="Unassembled WGS sequence"/>
</dbReference>
<dbReference type="GO" id="GO:0016787">
    <property type="term" value="F:hydrolase activity"/>
    <property type="evidence" value="ECO:0007669"/>
    <property type="project" value="UniProtKB-KW"/>
</dbReference>
<comment type="similarity">
    <text evidence="3">Belongs to the HARBI1 family.</text>
</comment>
<gene>
    <name evidence="9" type="ORF">CCAM_LOCUS39001</name>
</gene>
<dbReference type="GO" id="GO:0046872">
    <property type="term" value="F:metal ion binding"/>
    <property type="evidence" value="ECO:0007669"/>
    <property type="project" value="UniProtKB-KW"/>
</dbReference>
<dbReference type="GO" id="GO:0005634">
    <property type="term" value="C:nucleus"/>
    <property type="evidence" value="ECO:0007669"/>
    <property type="project" value="UniProtKB-SubCell"/>
</dbReference>
<dbReference type="OrthoDB" id="1305474at2759"/>
<dbReference type="PANTHER" id="PTHR22930">
    <property type="match status" value="1"/>
</dbReference>